<gene>
    <name evidence="1" type="ORF">QE152_g27662</name>
</gene>
<name>A0AAW1JVE7_POPJA</name>
<organism evidence="1 2">
    <name type="scientific">Popillia japonica</name>
    <name type="common">Japanese beetle</name>
    <dbReference type="NCBI Taxonomy" id="7064"/>
    <lineage>
        <taxon>Eukaryota</taxon>
        <taxon>Metazoa</taxon>
        <taxon>Ecdysozoa</taxon>
        <taxon>Arthropoda</taxon>
        <taxon>Hexapoda</taxon>
        <taxon>Insecta</taxon>
        <taxon>Pterygota</taxon>
        <taxon>Neoptera</taxon>
        <taxon>Endopterygota</taxon>
        <taxon>Coleoptera</taxon>
        <taxon>Polyphaga</taxon>
        <taxon>Scarabaeiformia</taxon>
        <taxon>Scarabaeidae</taxon>
        <taxon>Rutelinae</taxon>
        <taxon>Popillia</taxon>
    </lineage>
</organism>
<protein>
    <submittedName>
        <fullName evidence="1">Uncharacterized protein</fullName>
    </submittedName>
</protein>
<keyword evidence="2" id="KW-1185">Reference proteome</keyword>
<dbReference type="AlphaFoldDB" id="A0AAW1JVE7"/>
<reference evidence="1 2" key="1">
    <citation type="journal article" date="2024" name="BMC Genomics">
        <title>De novo assembly and annotation of Popillia japonica's genome with initial clues to its potential as an invasive pest.</title>
        <authorList>
            <person name="Cucini C."/>
            <person name="Boschi S."/>
            <person name="Funari R."/>
            <person name="Cardaioli E."/>
            <person name="Iannotti N."/>
            <person name="Marturano G."/>
            <person name="Paoli F."/>
            <person name="Bruttini M."/>
            <person name="Carapelli A."/>
            <person name="Frati F."/>
            <person name="Nardi F."/>
        </authorList>
    </citation>
    <scope>NUCLEOTIDE SEQUENCE [LARGE SCALE GENOMIC DNA]</scope>
    <source>
        <strain evidence="1">DMR45628</strain>
    </source>
</reference>
<evidence type="ECO:0000313" key="1">
    <source>
        <dbReference type="EMBL" id="KAK9707731.1"/>
    </source>
</evidence>
<accession>A0AAW1JVE7</accession>
<evidence type="ECO:0000313" key="2">
    <source>
        <dbReference type="Proteomes" id="UP001458880"/>
    </source>
</evidence>
<dbReference type="Proteomes" id="UP001458880">
    <property type="component" value="Unassembled WGS sequence"/>
</dbReference>
<dbReference type="EMBL" id="JASPKY010000343">
    <property type="protein sequence ID" value="KAK9707731.1"/>
    <property type="molecule type" value="Genomic_DNA"/>
</dbReference>
<comment type="caution">
    <text evidence="1">The sequence shown here is derived from an EMBL/GenBank/DDBJ whole genome shotgun (WGS) entry which is preliminary data.</text>
</comment>
<sequence>MLSLSQTDVNHSRSNYGKISKYVHLYKPYIQYFIQSVHSTHSAKAKLKMENLNKLSVCSKPAIKICKLHVGTPYKIFGGKFVNTKYGKSVLLELENNVIFLPKRYAEAVTNENIQNFNTSEYGVTVVEITTINDQLTADLNFSHLTNNSDDLLIRLSEEDLSERNVESNYRARYRCDEKI</sequence>
<proteinExistence type="predicted"/>